<evidence type="ECO:0000256" key="1">
    <source>
        <dbReference type="ARBA" id="ARBA00009670"/>
    </source>
</evidence>
<dbReference type="InParanoid" id="G7E4T2"/>
<dbReference type="PANTHER" id="PTHR43173:SF37">
    <property type="entry name" value="ABC1 FAMILY PROTEIN C10F6.14C"/>
    <property type="match status" value="1"/>
</dbReference>
<protein>
    <recommendedName>
        <fullName evidence="4">ABC1 atypical kinase-like domain-containing protein</fullName>
    </recommendedName>
</protein>
<dbReference type="InterPro" id="IPR004147">
    <property type="entry name" value="ABC1_dom"/>
</dbReference>
<evidence type="ECO:0000259" key="4">
    <source>
        <dbReference type="Pfam" id="PF03109"/>
    </source>
</evidence>
<keyword evidence="2" id="KW-0175">Coiled coil</keyword>
<dbReference type="Pfam" id="PF03109">
    <property type="entry name" value="ABC1"/>
    <property type="match status" value="1"/>
</dbReference>
<comment type="similarity">
    <text evidence="1">Belongs to the protein kinase superfamily. ADCK protein kinase family.</text>
</comment>
<accession>G7E4T2</accession>
<reference evidence="5 6" key="1">
    <citation type="journal article" date="2011" name="J. Gen. Appl. Microbiol.">
        <title>Draft genome sequencing of the enigmatic basidiomycete Mixia osmundae.</title>
        <authorList>
            <person name="Nishida H."/>
            <person name="Nagatsuka Y."/>
            <person name="Sugiyama J."/>
        </authorList>
    </citation>
    <scope>NUCLEOTIDE SEQUENCE [LARGE SCALE GENOMIC DNA]</scope>
    <source>
        <strain evidence="6">CBS 9802 / IAM 14324 / JCM 22182 / KY 12970</strain>
    </source>
</reference>
<dbReference type="Proteomes" id="UP000009131">
    <property type="component" value="Unassembled WGS sequence"/>
</dbReference>
<feature type="domain" description="ABC1 atypical kinase-like" evidence="4">
    <location>
        <begin position="132"/>
        <end position="380"/>
    </location>
</feature>
<dbReference type="eggNOG" id="KOG1235">
    <property type="taxonomic scope" value="Eukaryota"/>
</dbReference>
<feature type="coiled-coil region" evidence="2">
    <location>
        <begin position="411"/>
        <end position="438"/>
    </location>
</feature>
<dbReference type="InterPro" id="IPR011009">
    <property type="entry name" value="Kinase-like_dom_sf"/>
</dbReference>
<evidence type="ECO:0000256" key="2">
    <source>
        <dbReference type="SAM" id="Coils"/>
    </source>
</evidence>
<comment type="caution">
    <text evidence="5">The sequence shown here is derived from an EMBL/GenBank/DDBJ whole genome shotgun (WGS) entry which is preliminary data.</text>
</comment>
<dbReference type="AlphaFoldDB" id="G7E4T2"/>
<name>G7E4T2_MIXOS</name>
<dbReference type="InterPro" id="IPR045307">
    <property type="entry name" value="ADCK1_dom"/>
</dbReference>
<evidence type="ECO:0000313" key="6">
    <source>
        <dbReference type="Proteomes" id="UP000009131"/>
    </source>
</evidence>
<dbReference type="HOGENOM" id="CLU_006533_2_4_1"/>
<dbReference type="InterPro" id="IPR051130">
    <property type="entry name" value="Mito_struct-func_regulator"/>
</dbReference>
<dbReference type="RefSeq" id="XP_014566235.1">
    <property type="nucleotide sequence ID" value="XM_014710749.1"/>
</dbReference>
<evidence type="ECO:0000256" key="3">
    <source>
        <dbReference type="SAM" id="MobiDB-lite"/>
    </source>
</evidence>
<evidence type="ECO:0000313" key="5">
    <source>
        <dbReference type="EMBL" id="GAA97842.1"/>
    </source>
</evidence>
<proteinExistence type="inferred from homology"/>
<dbReference type="CDD" id="cd13969">
    <property type="entry name" value="ADCK1-like"/>
    <property type="match status" value="1"/>
</dbReference>
<gene>
    <name evidence="5" type="primary">Mo04521</name>
    <name evidence="5" type="ORF">E5Q_04521</name>
</gene>
<dbReference type="SUPFAM" id="SSF56112">
    <property type="entry name" value="Protein kinase-like (PK-like)"/>
    <property type="match status" value="1"/>
</dbReference>
<dbReference type="OMA" id="DVMTTMV"/>
<organism evidence="5 6">
    <name type="scientific">Mixia osmundae (strain CBS 9802 / IAM 14324 / JCM 22182 / KY 12970)</name>
    <dbReference type="NCBI Taxonomy" id="764103"/>
    <lineage>
        <taxon>Eukaryota</taxon>
        <taxon>Fungi</taxon>
        <taxon>Dikarya</taxon>
        <taxon>Basidiomycota</taxon>
        <taxon>Pucciniomycotina</taxon>
        <taxon>Mixiomycetes</taxon>
        <taxon>Mixiales</taxon>
        <taxon>Mixiaceae</taxon>
        <taxon>Mixia</taxon>
    </lineage>
</organism>
<reference evidence="5 6" key="2">
    <citation type="journal article" date="2012" name="Open Biol.">
        <title>Characteristics of nucleosomes and linker DNA regions on the genome of the basidiomycete Mixia osmundae revealed by mono- and dinucleosome mapping.</title>
        <authorList>
            <person name="Nishida H."/>
            <person name="Kondo S."/>
            <person name="Matsumoto T."/>
            <person name="Suzuki Y."/>
            <person name="Yoshikawa H."/>
            <person name="Taylor T.D."/>
            <person name="Sugiyama J."/>
        </authorList>
    </citation>
    <scope>NUCLEOTIDE SEQUENCE [LARGE SCALE GENOMIC DNA]</scope>
    <source>
        <strain evidence="6">CBS 9802 / IAM 14324 / JCM 22182 / KY 12970</strain>
    </source>
</reference>
<dbReference type="STRING" id="764103.G7E4T2"/>
<dbReference type="PANTHER" id="PTHR43173">
    <property type="entry name" value="ABC1 FAMILY PROTEIN"/>
    <property type="match status" value="1"/>
</dbReference>
<sequence>MLRHQSHRRLEASFIRRASTQPRPRSKRWRNAAIAVTAIGISGYTIDRTLYASGLRRSFRTGWNALCIAIDYKLHFNKDNIDGIAAMHERVARRIHHICTANGGLYIKLGQSIGIQAAILPKPYRDAFATIFDAAPQITYEEVEAVFKDQFGVLPTDAFEHFDHEALASASIAQVHRARTKDGKEVAVKVQKPAIRKQMEFDLFSYKALMWTYEKIFDIPAYFVADYVANQLRREVDFMEEARNAEKTAKFLDDEPSLKGRIVIPRVDWQWTSERVMTADFYKGCKLTDTQAIEDMHLKPKEIMDSVLDIFSAMTFKWGWIHCDPHPGNVLVRQNPDHAKRAQIVLIDHGLYIPLREEFREQYSEFWRSLFVMDMDTIERITKSWGVGDSSMMATATLLKPTRLSRKQPGKKTLQETRSEYEAQLNIKEKLKSMLENEQLIPRELIFLTRTMRMCQANNQRLGSPSNRINILAHWAAVGVESTSKLSHQSLREMGLRTYANEKLRLWRFRLALVVIDIGFLLTKVRQWSYGAVRGKQEGFEDLLARQVKDMAADTFGVEIDESAFTG</sequence>
<keyword evidence="6" id="KW-1185">Reference proteome</keyword>
<dbReference type="EMBL" id="BABT02000144">
    <property type="protein sequence ID" value="GAA97842.1"/>
    <property type="molecule type" value="Genomic_DNA"/>
</dbReference>
<feature type="region of interest" description="Disordered" evidence="3">
    <location>
        <begin position="1"/>
        <end position="26"/>
    </location>
</feature>
<dbReference type="OrthoDB" id="427480at2759"/>